<name>A0AAE2CLX0_9LAMI</name>
<organism evidence="1 2">
    <name type="scientific">Sesamum alatum</name>
    <dbReference type="NCBI Taxonomy" id="300844"/>
    <lineage>
        <taxon>Eukaryota</taxon>
        <taxon>Viridiplantae</taxon>
        <taxon>Streptophyta</taxon>
        <taxon>Embryophyta</taxon>
        <taxon>Tracheophyta</taxon>
        <taxon>Spermatophyta</taxon>
        <taxon>Magnoliopsida</taxon>
        <taxon>eudicotyledons</taxon>
        <taxon>Gunneridae</taxon>
        <taxon>Pentapetalae</taxon>
        <taxon>asterids</taxon>
        <taxon>lamiids</taxon>
        <taxon>Lamiales</taxon>
        <taxon>Pedaliaceae</taxon>
        <taxon>Sesamum</taxon>
    </lineage>
</organism>
<dbReference type="EMBL" id="JACGWO010000005">
    <property type="protein sequence ID" value="KAK4426739.1"/>
    <property type="molecule type" value="Genomic_DNA"/>
</dbReference>
<evidence type="ECO:0000313" key="1">
    <source>
        <dbReference type="EMBL" id="KAK4426739.1"/>
    </source>
</evidence>
<accession>A0AAE2CLX0</accession>
<protein>
    <submittedName>
        <fullName evidence="1">Uncharacterized protein</fullName>
    </submittedName>
</protein>
<dbReference type="AlphaFoldDB" id="A0AAE2CLX0"/>
<gene>
    <name evidence="1" type="ORF">Salat_1442600</name>
</gene>
<comment type="caution">
    <text evidence="1">The sequence shown here is derived from an EMBL/GenBank/DDBJ whole genome shotgun (WGS) entry which is preliminary data.</text>
</comment>
<reference evidence="1" key="1">
    <citation type="submission" date="2020-06" db="EMBL/GenBank/DDBJ databases">
        <authorList>
            <person name="Li T."/>
            <person name="Hu X."/>
            <person name="Zhang T."/>
            <person name="Song X."/>
            <person name="Zhang H."/>
            <person name="Dai N."/>
            <person name="Sheng W."/>
            <person name="Hou X."/>
            <person name="Wei L."/>
        </authorList>
    </citation>
    <scope>NUCLEOTIDE SEQUENCE</scope>
    <source>
        <strain evidence="1">3651</strain>
        <tissue evidence="1">Leaf</tissue>
    </source>
</reference>
<sequence>MRHENDRYIVLKRLLDSTDGEEDNKQTKQRNRVEHGQAVLSITAVLLCFPDEDKIVFQTTTVLSSASDEDQVVFSNTTVYSENSEKGTETPKPATQVELKSLPSTLRYEFPEPNQRIL</sequence>
<evidence type="ECO:0000313" key="2">
    <source>
        <dbReference type="Proteomes" id="UP001293254"/>
    </source>
</evidence>
<dbReference type="Proteomes" id="UP001293254">
    <property type="component" value="Unassembled WGS sequence"/>
</dbReference>
<keyword evidence="2" id="KW-1185">Reference proteome</keyword>
<reference evidence="1" key="2">
    <citation type="journal article" date="2024" name="Plant">
        <title>Genomic evolution and insights into agronomic trait innovations of Sesamum species.</title>
        <authorList>
            <person name="Miao H."/>
            <person name="Wang L."/>
            <person name="Qu L."/>
            <person name="Liu H."/>
            <person name="Sun Y."/>
            <person name="Le M."/>
            <person name="Wang Q."/>
            <person name="Wei S."/>
            <person name="Zheng Y."/>
            <person name="Lin W."/>
            <person name="Duan Y."/>
            <person name="Cao H."/>
            <person name="Xiong S."/>
            <person name="Wang X."/>
            <person name="Wei L."/>
            <person name="Li C."/>
            <person name="Ma Q."/>
            <person name="Ju M."/>
            <person name="Zhao R."/>
            <person name="Li G."/>
            <person name="Mu C."/>
            <person name="Tian Q."/>
            <person name="Mei H."/>
            <person name="Zhang T."/>
            <person name="Gao T."/>
            <person name="Zhang H."/>
        </authorList>
    </citation>
    <scope>NUCLEOTIDE SEQUENCE</scope>
    <source>
        <strain evidence="1">3651</strain>
    </source>
</reference>
<proteinExistence type="predicted"/>